<accession>A0A1K1KS31</accession>
<evidence type="ECO:0000313" key="2">
    <source>
        <dbReference type="Proteomes" id="UP000190935"/>
    </source>
</evidence>
<name>A0A1K1KS31_9LACO</name>
<gene>
    <name evidence="1" type="ORF">LAC1533_2244</name>
</gene>
<dbReference type="Proteomes" id="UP000190935">
    <property type="component" value="Chromosome I"/>
</dbReference>
<protein>
    <submittedName>
        <fullName evidence="1">Uncharacterized protein</fullName>
    </submittedName>
</protein>
<proteinExistence type="predicted"/>
<dbReference type="KEGG" id="laca:LAC1533_2244"/>
<reference evidence="2" key="1">
    <citation type="submission" date="2016-11" db="EMBL/GenBank/DDBJ databases">
        <authorList>
            <person name="Papadimitriou K."/>
        </authorList>
    </citation>
    <scope>NUCLEOTIDE SEQUENCE [LARGE SCALE GENOMIC DNA]</scope>
    <source>
        <strain evidence="2">ACA-DC 1533</strain>
    </source>
</reference>
<sequence>MKLPSLGEQPLRMNLRKQRVDAKFDSCYDKHIRQSNQV</sequence>
<organism evidence="1 2">
    <name type="scientific">Ligilactobacillus acidipiscis</name>
    <dbReference type="NCBI Taxonomy" id="89059"/>
    <lineage>
        <taxon>Bacteria</taxon>
        <taxon>Bacillati</taxon>
        <taxon>Bacillota</taxon>
        <taxon>Bacilli</taxon>
        <taxon>Lactobacillales</taxon>
        <taxon>Lactobacillaceae</taxon>
        <taxon>Ligilactobacillus</taxon>
    </lineage>
</organism>
<dbReference type="EMBL" id="LT630287">
    <property type="protein sequence ID" value="SFV41670.1"/>
    <property type="molecule type" value="Genomic_DNA"/>
</dbReference>
<dbReference type="AlphaFoldDB" id="A0A1K1KS31"/>
<evidence type="ECO:0000313" key="1">
    <source>
        <dbReference type="EMBL" id="SFV41670.1"/>
    </source>
</evidence>